<feature type="region of interest" description="Disordered" evidence="1">
    <location>
        <begin position="1"/>
        <end position="30"/>
    </location>
</feature>
<proteinExistence type="predicted"/>
<feature type="compositionally biased region" description="Basic and acidic residues" evidence="1">
    <location>
        <begin position="11"/>
        <end position="20"/>
    </location>
</feature>
<evidence type="ECO:0000313" key="3">
    <source>
        <dbReference type="Proteomes" id="UP001341840"/>
    </source>
</evidence>
<organism evidence="2 3">
    <name type="scientific">Stylosanthes scabra</name>
    <dbReference type="NCBI Taxonomy" id="79078"/>
    <lineage>
        <taxon>Eukaryota</taxon>
        <taxon>Viridiplantae</taxon>
        <taxon>Streptophyta</taxon>
        <taxon>Embryophyta</taxon>
        <taxon>Tracheophyta</taxon>
        <taxon>Spermatophyta</taxon>
        <taxon>Magnoliopsida</taxon>
        <taxon>eudicotyledons</taxon>
        <taxon>Gunneridae</taxon>
        <taxon>Pentapetalae</taxon>
        <taxon>rosids</taxon>
        <taxon>fabids</taxon>
        <taxon>Fabales</taxon>
        <taxon>Fabaceae</taxon>
        <taxon>Papilionoideae</taxon>
        <taxon>50 kb inversion clade</taxon>
        <taxon>dalbergioids sensu lato</taxon>
        <taxon>Dalbergieae</taxon>
        <taxon>Pterocarpus clade</taxon>
        <taxon>Stylosanthes</taxon>
    </lineage>
</organism>
<keyword evidence="3" id="KW-1185">Reference proteome</keyword>
<accession>A0ABU6QK42</accession>
<dbReference type="EMBL" id="JASCZI010000451">
    <property type="protein sequence ID" value="MED6111882.1"/>
    <property type="molecule type" value="Genomic_DNA"/>
</dbReference>
<feature type="compositionally biased region" description="Polar residues" evidence="1">
    <location>
        <begin position="123"/>
        <end position="135"/>
    </location>
</feature>
<reference evidence="2 3" key="1">
    <citation type="journal article" date="2023" name="Plants (Basel)">
        <title>Bridging the Gap: Combining Genomics and Transcriptomics Approaches to Understand Stylosanthes scabra, an Orphan Legume from the Brazilian Caatinga.</title>
        <authorList>
            <person name="Ferreira-Neto J.R.C."/>
            <person name="da Silva M.D."/>
            <person name="Binneck E."/>
            <person name="de Melo N.F."/>
            <person name="da Silva R.H."/>
            <person name="de Melo A.L.T.M."/>
            <person name="Pandolfi V."/>
            <person name="Bustamante F.O."/>
            <person name="Brasileiro-Vidal A.C."/>
            <person name="Benko-Iseppon A.M."/>
        </authorList>
    </citation>
    <scope>NUCLEOTIDE SEQUENCE [LARGE SCALE GENOMIC DNA]</scope>
    <source>
        <tissue evidence="2">Leaves</tissue>
    </source>
</reference>
<comment type="caution">
    <text evidence="2">The sequence shown here is derived from an EMBL/GenBank/DDBJ whole genome shotgun (WGS) entry which is preliminary data.</text>
</comment>
<feature type="compositionally biased region" description="Low complexity" evidence="1">
    <location>
        <begin position="136"/>
        <end position="146"/>
    </location>
</feature>
<name>A0ABU6QK42_9FABA</name>
<evidence type="ECO:0000256" key="1">
    <source>
        <dbReference type="SAM" id="MobiDB-lite"/>
    </source>
</evidence>
<sequence length="164" mass="17527">MVNKLVAGKGKKAEKEDAKEAPCANRPKGGDTYILVCSSNSGIGHTTTSQGTFGNDAEANSQPQAPTTFVIPVPPPMPKTFQPLRPKQRIFRPLAFLSDVRFSTHPAQPPQQQPPIPQVQPPVMSSTSNSDAISQGTTAAARGATTESLFNFMPTPNFKPPTQE</sequence>
<evidence type="ECO:0000313" key="2">
    <source>
        <dbReference type="EMBL" id="MED6111882.1"/>
    </source>
</evidence>
<feature type="compositionally biased region" description="Pro residues" evidence="1">
    <location>
        <begin position="107"/>
        <end position="120"/>
    </location>
</feature>
<feature type="region of interest" description="Disordered" evidence="1">
    <location>
        <begin position="47"/>
        <end position="83"/>
    </location>
</feature>
<dbReference type="Proteomes" id="UP001341840">
    <property type="component" value="Unassembled WGS sequence"/>
</dbReference>
<protein>
    <submittedName>
        <fullName evidence="2">Uncharacterized protein</fullName>
    </submittedName>
</protein>
<feature type="compositionally biased region" description="Polar residues" evidence="1">
    <location>
        <begin position="47"/>
        <end position="67"/>
    </location>
</feature>
<feature type="region of interest" description="Disordered" evidence="1">
    <location>
        <begin position="103"/>
        <end position="164"/>
    </location>
</feature>
<gene>
    <name evidence="2" type="ORF">PIB30_056420</name>
</gene>